<dbReference type="eggNOG" id="ENOG502S685">
    <property type="taxonomic scope" value="Eukaryota"/>
</dbReference>
<proteinExistence type="predicted"/>
<dbReference type="HOGENOM" id="CLU_110797_0_0_1"/>
<reference evidence="3" key="1">
    <citation type="journal article" date="2013" name="Genome Announc.">
        <title>Draft genome sequence of the grapevine dieback fungus Eutypa lata UCR-EL1.</title>
        <authorList>
            <person name="Blanco-Ulate B."/>
            <person name="Rolshausen P.E."/>
            <person name="Cantu D."/>
        </authorList>
    </citation>
    <scope>NUCLEOTIDE SEQUENCE [LARGE SCALE GENOMIC DNA]</scope>
    <source>
        <strain evidence="3">UCR-EL1</strain>
    </source>
</reference>
<sequence>MSATRNAESMTNQGEFHSRVPRAEPMQTGGHKPGVKVGNDAYPEFHAEKYPPGTAPNDERTFQPRPTGEVPAQALNYTDTTDNIVPGATSADVHTGLGKPMQGQENRELHGKRKNKREGAGLEGVGASVGVDLGKQKGGHLPGDVETGTTARGKASAEYPSASERIPEGAETVAAERA</sequence>
<evidence type="ECO:0000313" key="3">
    <source>
        <dbReference type="Proteomes" id="UP000012174"/>
    </source>
</evidence>
<accession>M7TN08</accession>
<protein>
    <submittedName>
        <fullName evidence="2">Uncharacterized protein</fullName>
    </submittedName>
</protein>
<dbReference type="KEGG" id="ela:UCREL1_1657"/>
<dbReference type="OrthoDB" id="3260716at2759"/>
<dbReference type="EMBL" id="KB705656">
    <property type="protein sequence ID" value="EMR71301.1"/>
    <property type="molecule type" value="Genomic_DNA"/>
</dbReference>
<dbReference type="OMA" id="NPSDPIH"/>
<feature type="compositionally biased region" description="Polar residues" evidence="1">
    <location>
        <begin position="1"/>
        <end position="15"/>
    </location>
</feature>
<evidence type="ECO:0000313" key="2">
    <source>
        <dbReference type="EMBL" id="EMR71301.1"/>
    </source>
</evidence>
<name>M7TN08_EUTLA</name>
<dbReference type="AlphaFoldDB" id="M7TN08"/>
<dbReference type="Proteomes" id="UP000012174">
    <property type="component" value="Unassembled WGS sequence"/>
</dbReference>
<keyword evidence="3" id="KW-1185">Reference proteome</keyword>
<feature type="region of interest" description="Disordered" evidence="1">
    <location>
        <begin position="1"/>
        <end position="178"/>
    </location>
</feature>
<organism evidence="2 3">
    <name type="scientific">Eutypa lata (strain UCR-EL1)</name>
    <name type="common">Grapevine dieback disease fungus</name>
    <name type="synonym">Eutypa armeniacae</name>
    <dbReference type="NCBI Taxonomy" id="1287681"/>
    <lineage>
        <taxon>Eukaryota</taxon>
        <taxon>Fungi</taxon>
        <taxon>Dikarya</taxon>
        <taxon>Ascomycota</taxon>
        <taxon>Pezizomycotina</taxon>
        <taxon>Sordariomycetes</taxon>
        <taxon>Xylariomycetidae</taxon>
        <taxon>Xylariales</taxon>
        <taxon>Diatrypaceae</taxon>
        <taxon>Eutypa</taxon>
    </lineage>
</organism>
<evidence type="ECO:0000256" key="1">
    <source>
        <dbReference type="SAM" id="MobiDB-lite"/>
    </source>
</evidence>
<gene>
    <name evidence="2" type="ORF">UCREL1_1657</name>
</gene>